<organism evidence="1 2">
    <name type="scientific">Negadavirga shengliensis</name>
    <dbReference type="NCBI Taxonomy" id="1389218"/>
    <lineage>
        <taxon>Bacteria</taxon>
        <taxon>Pseudomonadati</taxon>
        <taxon>Bacteroidota</taxon>
        <taxon>Cytophagia</taxon>
        <taxon>Cytophagales</taxon>
        <taxon>Cyclobacteriaceae</taxon>
        <taxon>Negadavirga</taxon>
    </lineage>
</organism>
<proteinExistence type="predicted"/>
<dbReference type="EMBL" id="JBHSJJ010000009">
    <property type="protein sequence ID" value="MFC4873135.1"/>
    <property type="molecule type" value="Genomic_DNA"/>
</dbReference>
<evidence type="ECO:0000313" key="1">
    <source>
        <dbReference type="EMBL" id="MFC4873135.1"/>
    </source>
</evidence>
<name>A0ABV9T329_9BACT</name>
<comment type="caution">
    <text evidence="1">The sequence shown here is derived from an EMBL/GenBank/DDBJ whole genome shotgun (WGS) entry which is preliminary data.</text>
</comment>
<dbReference type="Proteomes" id="UP001595818">
    <property type="component" value="Unassembled WGS sequence"/>
</dbReference>
<accession>A0ABV9T329</accession>
<evidence type="ECO:0000313" key="2">
    <source>
        <dbReference type="Proteomes" id="UP001595818"/>
    </source>
</evidence>
<dbReference type="RefSeq" id="WP_377065718.1">
    <property type="nucleotide sequence ID" value="NZ_JBHSJJ010000009.1"/>
</dbReference>
<sequence length="87" mass="10051">METISQKLPEDPEKLRASSVPSIPLWLQITPQRTRRVGRGWVSKMMYGIKIILSVFKIFADYEKLRLQVINRDGLPNPFIKNLPQGT</sequence>
<reference evidence="2" key="1">
    <citation type="journal article" date="2019" name="Int. J. Syst. Evol. Microbiol.">
        <title>The Global Catalogue of Microorganisms (GCM) 10K type strain sequencing project: providing services to taxonomists for standard genome sequencing and annotation.</title>
        <authorList>
            <consortium name="The Broad Institute Genomics Platform"/>
            <consortium name="The Broad Institute Genome Sequencing Center for Infectious Disease"/>
            <person name="Wu L."/>
            <person name="Ma J."/>
        </authorList>
    </citation>
    <scope>NUCLEOTIDE SEQUENCE [LARGE SCALE GENOMIC DNA]</scope>
    <source>
        <strain evidence="2">CGMCC 4.7466</strain>
    </source>
</reference>
<gene>
    <name evidence="1" type="ORF">ACFPFU_15660</name>
</gene>
<protein>
    <submittedName>
        <fullName evidence="1">Uncharacterized protein</fullName>
    </submittedName>
</protein>
<keyword evidence="2" id="KW-1185">Reference proteome</keyword>